<feature type="region of interest" description="Disordered" evidence="1">
    <location>
        <begin position="130"/>
        <end position="177"/>
    </location>
</feature>
<organism evidence="2 3">
    <name type="scientific">Vigna angularis var. angularis</name>
    <dbReference type="NCBI Taxonomy" id="157739"/>
    <lineage>
        <taxon>Eukaryota</taxon>
        <taxon>Viridiplantae</taxon>
        <taxon>Streptophyta</taxon>
        <taxon>Embryophyta</taxon>
        <taxon>Tracheophyta</taxon>
        <taxon>Spermatophyta</taxon>
        <taxon>Magnoliopsida</taxon>
        <taxon>eudicotyledons</taxon>
        <taxon>Gunneridae</taxon>
        <taxon>Pentapetalae</taxon>
        <taxon>rosids</taxon>
        <taxon>fabids</taxon>
        <taxon>Fabales</taxon>
        <taxon>Fabaceae</taxon>
        <taxon>Papilionoideae</taxon>
        <taxon>50 kb inversion clade</taxon>
        <taxon>NPAAA clade</taxon>
        <taxon>indigoferoid/millettioid clade</taxon>
        <taxon>Phaseoleae</taxon>
        <taxon>Vigna</taxon>
    </lineage>
</organism>
<dbReference type="Proteomes" id="UP000291084">
    <property type="component" value="Chromosome 4"/>
</dbReference>
<sequence length="246" mass="29230">MANQFPYCQGNFNEGWKPHPSIGQGQSGQAGQTGQFNKQQQQPTLWQHISILNERSIRMEETLQQFIQATESTQKRTEAAITNLEIQMGQINKLLEERPDKNFGANTEVNPREVCKVLVSVNVEKVELEKEDRKEREEKEEEKICVKKKKAREKKKRTREKKKESYEKPRPHPKKYHRKKEFERFMEIFKKLEIKVPMIETLQQVPGLIKFLKKFSRKKKKKKEHELYWVKLMTLKERLLGGNPVI</sequence>
<evidence type="ECO:0000313" key="3">
    <source>
        <dbReference type="Proteomes" id="UP000291084"/>
    </source>
</evidence>
<feature type="compositionally biased region" description="Low complexity" evidence="1">
    <location>
        <begin position="23"/>
        <end position="42"/>
    </location>
</feature>
<protein>
    <submittedName>
        <fullName evidence="2">Uncharacterized protein</fullName>
    </submittedName>
</protein>
<feature type="region of interest" description="Disordered" evidence="1">
    <location>
        <begin position="1"/>
        <end position="42"/>
    </location>
</feature>
<feature type="compositionally biased region" description="Basic residues" evidence="1">
    <location>
        <begin position="146"/>
        <end position="160"/>
    </location>
</feature>
<dbReference type="EMBL" id="AP015037">
    <property type="protein sequence ID" value="BAT84325.1"/>
    <property type="molecule type" value="Genomic_DNA"/>
</dbReference>
<dbReference type="AlphaFoldDB" id="A0A0S3RUN9"/>
<evidence type="ECO:0000313" key="2">
    <source>
        <dbReference type="EMBL" id="BAT84325.1"/>
    </source>
</evidence>
<reference evidence="2 3" key="1">
    <citation type="journal article" date="2015" name="Sci. Rep.">
        <title>The power of single molecule real-time sequencing technology in the de novo assembly of a eukaryotic genome.</title>
        <authorList>
            <person name="Sakai H."/>
            <person name="Naito K."/>
            <person name="Ogiso-Tanaka E."/>
            <person name="Takahashi Y."/>
            <person name="Iseki K."/>
            <person name="Muto C."/>
            <person name="Satou K."/>
            <person name="Teruya K."/>
            <person name="Shiroma A."/>
            <person name="Shimoji M."/>
            <person name="Hirano T."/>
            <person name="Itoh T."/>
            <person name="Kaga A."/>
            <person name="Tomooka N."/>
        </authorList>
    </citation>
    <scope>NUCLEOTIDE SEQUENCE [LARGE SCALE GENOMIC DNA]</scope>
    <source>
        <strain evidence="3">cv. Shumari</strain>
    </source>
</reference>
<keyword evidence="3" id="KW-1185">Reference proteome</keyword>
<feature type="compositionally biased region" description="Basic and acidic residues" evidence="1">
    <location>
        <begin position="130"/>
        <end position="145"/>
    </location>
</feature>
<gene>
    <name evidence="2" type="primary">Vigan.04G166100</name>
    <name evidence="2" type="ORF">VIGAN_04166100</name>
</gene>
<feature type="compositionally biased region" description="Basic and acidic residues" evidence="1">
    <location>
        <begin position="161"/>
        <end position="170"/>
    </location>
</feature>
<accession>A0A0S3RUN9</accession>
<proteinExistence type="predicted"/>
<name>A0A0S3RUN9_PHAAN</name>
<evidence type="ECO:0000256" key="1">
    <source>
        <dbReference type="SAM" id="MobiDB-lite"/>
    </source>
</evidence>